<dbReference type="AlphaFoldDB" id="A0A848DGG6"/>
<evidence type="ECO:0000313" key="7">
    <source>
        <dbReference type="Proteomes" id="UP000586918"/>
    </source>
</evidence>
<feature type="domain" description="ATP-dependent DNA ligase family profile" evidence="5">
    <location>
        <begin position="95"/>
        <end position="185"/>
    </location>
</feature>
<gene>
    <name evidence="6" type="ORF">HF519_08730</name>
</gene>
<comment type="catalytic activity">
    <reaction evidence="4">
        <text>ATP + (deoxyribonucleotide)n-3'-hydroxyl + 5'-phospho-(deoxyribonucleotide)m = (deoxyribonucleotide)n+m + AMP + diphosphate.</text>
        <dbReference type="EC" id="6.5.1.1"/>
    </reaction>
</comment>
<dbReference type="EC" id="6.5.1.1" evidence="2"/>
<dbReference type="Gene3D" id="3.30.1490.70">
    <property type="match status" value="1"/>
</dbReference>
<reference evidence="6 7" key="1">
    <citation type="submission" date="2020-04" db="EMBL/GenBank/DDBJ databases">
        <authorList>
            <person name="Klaysubun C."/>
            <person name="Duangmal K."/>
            <person name="Lipun K."/>
        </authorList>
    </citation>
    <scope>NUCLEOTIDE SEQUENCE [LARGE SCALE GENOMIC DNA]</scope>
    <source>
        <strain evidence="6 7">DSM 45300</strain>
    </source>
</reference>
<accession>A0A848DGG6</accession>
<protein>
    <recommendedName>
        <fullName evidence="2">DNA ligase (ATP)</fullName>
        <ecNumber evidence="2">6.5.1.1</ecNumber>
    </recommendedName>
</protein>
<dbReference type="PROSITE" id="PS50160">
    <property type="entry name" value="DNA_LIGASE_A3"/>
    <property type="match status" value="1"/>
</dbReference>
<dbReference type="SUPFAM" id="SSF56091">
    <property type="entry name" value="DNA ligase/mRNA capping enzyme, catalytic domain"/>
    <property type="match status" value="1"/>
</dbReference>
<dbReference type="InterPro" id="IPR012340">
    <property type="entry name" value="NA-bd_OB-fold"/>
</dbReference>
<dbReference type="InterPro" id="IPR050191">
    <property type="entry name" value="ATP-dep_DNA_ligase"/>
</dbReference>
<name>A0A848DGG6_9PSEU</name>
<dbReference type="Proteomes" id="UP000586918">
    <property type="component" value="Unassembled WGS sequence"/>
</dbReference>
<keyword evidence="7" id="KW-1185">Reference proteome</keyword>
<dbReference type="GO" id="GO:0006310">
    <property type="term" value="P:DNA recombination"/>
    <property type="evidence" value="ECO:0007669"/>
    <property type="project" value="InterPro"/>
</dbReference>
<evidence type="ECO:0000256" key="1">
    <source>
        <dbReference type="ARBA" id="ARBA00007572"/>
    </source>
</evidence>
<dbReference type="InterPro" id="IPR012309">
    <property type="entry name" value="DNA_ligase_ATP-dep_C"/>
</dbReference>
<dbReference type="CDD" id="cd07906">
    <property type="entry name" value="Adenylation_DNA_ligase_LigD_LigC"/>
    <property type="match status" value="1"/>
</dbReference>
<comment type="similarity">
    <text evidence="1">Belongs to the ATP-dependent DNA ligase family.</text>
</comment>
<dbReference type="InterPro" id="IPR014146">
    <property type="entry name" value="LigD_ligase_dom"/>
</dbReference>
<proteinExistence type="inferred from homology"/>
<dbReference type="Gene3D" id="2.40.50.140">
    <property type="entry name" value="Nucleic acid-binding proteins"/>
    <property type="match status" value="1"/>
</dbReference>
<evidence type="ECO:0000256" key="2">
    <source>
        <dbReference type="ARBA" id="ARBA00012727"/>
    </source>
</evidence>
<dbReference type="CDD" id="cd07971">
    <property type="entry name" value="OBF_DNA_ligase_LigD"/>
    <property type="match status" value="1"/>
</dbReference>
<organism evidence="6 7">
    <name type="scientific">Pseudonocardia bannensis</name>
    <dbReference type="NCBI Taxonomy" id="630973"/>
    <lineage>
        <taxon>Bacteria</taxon>
        <taxon>Bacillati</taxon>
        <taxon>Actinomycetota</taxon>
        <taxon>Actinomycetes</taxon>
        <taxon>Pseudonocardiales</taxon>
        <taxon>Pseudonocardiaceae</taxon>
        <taxon>Pseudonocardia</taxon>
    </lineage>
</organism>
<dbReference type="Gene3D" id="3.30.470.30">
    <property type="entry name" value="DNA ligase/mRNA capping enzyme"/>
    <property type="match status" value="1"/>
</dbReference>
<dbReference type="SUPFAM" id="SSF50249">
    <property type="entry name" value="Nucleic acid-binding proteins"/>
    <property type="match status" value="1"/>
</dbReference>
<dbReference type="GO" id="GO:0006281">
    <property type="term" value="P:DNA repair"/>
    <property type="evidence" value="ECO:0007669"/>
    <property type="project" value="InterPro"/>
</dbReference>
<dbReference type="Pfam" id="PF04679">
    <property type="entry name" value="DNA_ligase_A_C"/>
    <property type="match status" value="1"/>
</dbReference>
<dbReference type="GO" id="GO:0003910">
    <property type="term" value="F:DNA ligase (ATP) activity"/>
    <property type="evidence" value="ECO:0007669"/>
    <property type="project" value="UniProtKB-EC"/>
</dbReference>
<dbReference type="InterPro" id="IPR016059">
    <property type="entry name" value="DNA_ligase_ATP-dep_CS"/>
</dbReference>
<evidence type="ECO:0000313" key="6">
    <source>
        <dbReference type="EMBL" id="NMH91666.1"/>
    </source>
</evidence>
<evidence type="ECO:0000256" key="4">
    <source>
        <dbReference type="ARBA" id="ARBA00034003"/>
    </source>
</evidence>
<dbReference type="GO" id="GO:0005524">
    <property type="term" value="F:ATP binding"/>
    <property type="evidence" value="ECO:0007669"/>
    <property type="project" value="InterPro"/>
</dbReference>
<dbReference type="InterPro" id="IPR012310">
    <property type="entry name" value="DNA_ligase_ATP-dep_cent"/>
</dbReference>
<comment type="caution">
    <text evidence="6">The sequence shown here is derived from an EMBL/GenBank/DDBJ whole genome shotgun (WGS) entry which is preliminary data.</text>
</comment>
<sequence length="307" mass="34793">MLATLADEHFSDPDWLYERKFDGVRAIVVRRDGRTELYSRNEKDMTGTYPELVQALDAQDLPDLVADGEVVAFDDGRTSFARLQARLGLSDPRRARETGVPVYLYLFDLLVLGDADLTAVPLRGRKRVLRRLVRWDDPIRFAAHRNGDGERYLEYACAHGWEGLIAKRADSRYRPGRTTDWLKFKCVRDQEFVIGGWTDPAGSRIGLGALLVGYHPAEGDGRLRYAGKVGTGFTRSTLQSLQKRFSGLGREDSPFDSPVRERGAHWLEPDLVAQVGFTEWTRDGRLRHPRYLGLREDKSAAEVVREG</sequence>
<keyword evidence="3 6" id="KW-0436">Ligase</keyword>
<dbReference type="Pfam" id="PF01068">
    <property type="entry name" value="DNA_ligase_A_M"/>
    <property type="match status" value="1"/>
</dbReference>
<evidence type="ECO:0000259" key="5">
    <source>
        <dbReference type="PROSITE" id="PS50160"/>
    </source>
</evidence>
<dbReference type="PANTHER" id="PTHR45674:SF4">
    <property type="entry name" value="DNA LIGASE 1"/>
    <property type="match status" value="1"/>
</dbReference>
<dbReference type="NCBIfam" id="TIGR02779">
    <property type="entry name" value="NHEJ_ligase_lig"/>
    <property type="match status" value="1"/>
</dbReference>
<evidence type="ECO:0000256" key="3">
    <source>
        <dbReference type="ARBA" id="ARBA00022598"/>
    </source>
</evidence>
<dbReference type="PROSITE" id="PS00697">
    <property type="entry name" value="DNA_LIGASE_A1"/>
    <property type="match status" value="1"/>
</dbReference>
<dbReference type="EMBL" id="JAAXKZ010000022">
    <property type="protein sequence ID" value="NMH91666.1"/>
    <property type="molecule type" value="Genomic_DNA"/>
</dbReference>
<dbReference type="PANTHER" id="PTHR45674">
    <property type="entry name" value="DNA LIGASE 1/3 FAMILY MEMBER"/>
    <property type="match status" value="1"/>
</dbReference>